<dbReference type="Proteomes" id="UP001221757">
    <property type="component" value="Unassembled WGS sequence"/>
</dbReference>
<protein>
    <submittedName>
        <fullName evidence="1">Uncharacterized protein</fullName>
    </submittedName>
</protein>
<gene>
    <name evidence="1" type="ORF">B0H17DRAFT_1182437</name>
</gene>
<keyword evidence="2" id="KW-1185">Reference proteome</keyword>
<reference evidence="1" key="1">
    <citation type="submission" date="2023-03" db="EMBL/GenBank/DDBJ databases">
        <title>Massive genome expansion in bonnet fungi (Mycena s.s.) driven by repeated elements and novel gene families across ecological guilds.</title>
        <authorList>
            <consortium name="Lawrence Berkeley National Laboratory"/>
            <person name="Harder C.B."/>
            <person name="Miyauchi S."/>
            <person name="Viragh M."/>
            <person name="Kuo A."/>
            <person name="Thoen E."/>
            <person name="Andreopoulos B."/>
            <person name="Lu D."/>
            <person name="Skrede I."/>
            <person name="Drula E."/>
            <person name="Henrissat B."/>
            <person name="Morin E."/>
            <person name="Kohler A."/>
            <person name="Barry K."/>
            <person name="LaButti K."/>
            <person name="Morin E."/>
            <person name="Salamov A."/>
            <person name="Lipzen A."/>
            <person name="Mereny Z."/>
            <person name="Hegedus B."/>
            <person name="Baldrian P."/>
            <person name="Stursova M."/>
            <person name="Weitz H."/>
            <person name="Taylor A."/>
            <person name="Grigoriev I.V."/>
            <person name="Nagy L.G."/>
            <person name="Martin F."/>
            <person name="Kauserud H."/>
        </authorList>
    </citation>
    <scope>NUCLEOTIDE SEQUENCE</scope>
    <source>
        <strain evidence="1">CBHHK067</strain>
    </source>
</reference>
<dbReference type="EMBL" id="JARKIE010000135">
    <property type="protein sequence ID" value="KAJ7678352.1"/>
    <property type="molecule type" value="Genomic_DNA"/>
</dbReference>
<comment type="caution">
    <text evidence="1">The sequence shown here is derived from an EMBL/GenBank/DDBJ whole genome shotgun (WGS) entry which is preliminary data.</text>
</comment>
<organism evidence="1 2">
    <name type="scientific">Mycena rosella</name>
    <name type="common">Pink bonnet</name>
    <name type="synonym">Agaricus rosellus</name>
    <dbReference type="NCBI Taxonomy" id="1033263"/>
    <lineage>
        <taxon>Eukaryota</taxon>
        <taxon>Fungi</taxon>
        <taxon>Dikarya</taxon>
        <taxon>Basidiomycota</taxon>
        <taxon>Agaricomycotina</taxon>
        <taxon>Agaricomycetes</taxon>
        <taxon>Agaricomycetidae</taxon>
        <taxon>Agaricales</taxon>
        <taxon>Marasmiineae</taxon>
        <taxon>Mycenaceae</taxon>
        <taxon>Mycena</taxon>
    </lineage>
</organism>
<sequence>MEGVPDEQPSRFLRLQRALLAVLAANRPPALVSLTLPQCHRAATGQPLRRQ</sequence>
<evidence type="ECO:0000313" key="1">
    <source>
        <dbReference type="EMBL" id="KAJ7678352.1"/>
    </source>
</evidence>
<dbReference type="AlphaFoldDB" id="A0AAD7D4B4"/>
<accession>A0AAD7D4B4</accession>
<name>A0AAD7D4B4_MYCRO</name>
<evidence type="ECO:0000313" key="2">
    <source>
        <dbReference type="Proteomes" id="UP001221757"/>
    </source>
</evidence>
<proteinExistence type="predicted"/>